<feature type="non-terminal residue" evidence="1">
    <location>
        <position position="1"/>
    </location>
</feature>
<sequence length="98" mass="11331">MCQRMAQGTRWSRCGHFQRHLITAIVDCSSSHCEKSLQHPRNCRLTSCTRASLRRTHITDQSIPPPQNFGEEIQEDVDTVDEYCWACRAAQERIARGR</sequence>
<dbReference type="AlphaFoldDB" id="A0AAD6UXH0"/>
<accession>A0AAD6UXH0</accession>
<dbReference type="Proteomes" id="UP001219525">
    <property type="component" value="Unassembled WGS sequence"/>
</dbReference>
<name>A0AAD6UXH0_9AGAR</name>
<reference evidence="1" key="1">
    <citation type="submission" date="2023-03" db="EMBL/GenBank/DDBJ databases">
        <title>Massive genome expansion in bonnet fungi (Mycena s.s.) driven by repeated elements and novel gene families across ecological guilds.</title>
        <authorList>
            <consortium name="Lawrence Berkeley National Laboratory"/>
            <person name="Harder C.B."/>
            <person name="Miyauchi S."/>
            <person name="Viragh M."/>
            <person name="Kuo A."/>
            <person name="Thoen E."/>
            <person name="Andreopoulos B."/>
            <person name="Lu D."/>
            <person name="Skrede I."/>
            <person name="Drula E."/>
            <person name="Henrissat B."/>
            <person name="Morin E."/>
            <person name="Kohler A."/>
            <person name="Barry K."/>
            <person name="LaButti K."/>
            <person name="Morin E."/>
            <person name="Salamov A."/>
            <person name="Lipzen A."/>
            <person name="Mereny Z."/>
            <person name="Hegedus B."/>
            <person name="Baldrian P."/>
            <person name="Stursova M."/>
            <person name="Weitz H."/>
            <person name="Taylor A."/>
            <person name="Grigoriev I.V."/>
            <person name="Nagy L.G."/>
            <person name="Martin F."/>
            <person name="Kauserud H."/>
        </authorList>
    </citation>
    <scope>NUCLEOTIDE SEQUENCE</scope>
    <source>
        <strain evidence="1">9144</strain>
    </source>
</reference>
<comment type="caution">
    <text evidence="1">The sequence shown here is derived from an EMBL/GenBank/DDBJ whole genome shotgun (WGS) entry which is preliminary data.</text>
</comment>
<gene>
    <name evidence="1" type="ORF">GGX14DRAFT_674212</name>
</gene>
<evidence type="ECO:0000313" key="2">
    <source>
        <dbReference type="Proteomes" id="UP001219525"/>
    </source>
</evidence>
<dbReference type="EMBL" id="JARJCW010000087">
    <property type="protein sequence ID" value="KAJ7195952.1"/>
    <property type="molecule type" value="Genomic_DNA"/>
</dbReference>
<organism evidence="1 2">
    <name type="scientific">Mycena pura</name>
    <dbReference type="NCBI Taxonomy" id="153505"/>
    <lineage>
        <taxon>Eukaryota</taxon>
        <taxon>Fungi</taxon>
        <taxon>Dikarya</taxon>
        <taxon>Basidiomycota</taxon>
        <taxon>Agaricomycotina</taxon>
        <taxon>Agaricomycetes</taxon>
        <taxon>Agaricomycetidae</taxon>
        <taxon>Agaricales</taxon>
        <taxon>Marasmiineae</taxon>
        <taxon>Mycenaceae</taxon>
        <taxon>Mycena</taxon>
    </lineage>
</organism>
<evidence type="ECO:0000313" key="1">
    <source>
        <dbReference type="EMBL" id="KAJ7195952.1"/>
    </source>
</evidence>
<proteinExistence type="predicted"/>
<protein>
    <submittedName>
        <fullName evidence="1">Uncharacterized protein</fullName>
    </submittedName>
</protein>
<keyword evidence="2" id="KW-1185">Reference proteome</keyword>